<keyword evidence="2" id="KW-1185">Reference proteome</keyword>
<evidence type="ECO:0000313" key="2">
    <source>
        <dbReference type="Proteomes" id="UP000006671"/>
    </source>
</evidence>
<dbReference type="Gene3D" id="3.30.460.10">
    <property type="entry name" value="Beta Polymerase, domain 2"/>
    <property type="match status" value="1"/>
</dbReference>
<dbReference type="OrthoDB" id="10261768at2759"/>
<gene>
    <name evidence="1" type="ORF">NAEGRDRAFT_78112</name>
</gene>
<dbReference type="AlphaFoldDB" id="D2V132"/>
<dbReference type="InParanoid" id="D2V132"/>
<dbReference type="KEGG" id="ngr:NAEGRDRAFT_78112"/>
<name>D2V132_NAEGR</name>
<sequence length="826" mass="97585">MSQSSSSSFELNVQSLVQTLIEYNGGDNFHIEAIYLFGSRLYGIENTYISESDQTKSDYDFIIITNRKADEREGINRNNRLPSDSRMTLELSCGENQMDCVVMDVSHFLMDVFIEQHNYKSILPLWLENGGQFVWFESNLMRWIRTYWMALLNIRLRQIQRGLTLWCKITAKRSFNDGDLKRSRKNLLHSIRYLKYAIHITKDKKIVKYRNAKKFHQLFFEKTKEFNLWREYEEMFRPIHKLFKSKLNDACYEIFKSSQTFSNEIMNEIIEKSIPSTAFLEYCKRYGVTELARDFSIVVSPLFESKKEQQEKQVILGEQQSSPTAISLIEGTYHIPQDQSIIDLIKKESFISTKLVKMITHREVHKRLDDLIPLQECWNGSIVEMHPPSDWTNTLDRANMKLVAHPYKYFFQYDSDACDNILLKTNSKPVENQSIQVTMKYVGTMCMLFYHDNEWRISTNQSQDWEYLYGRSDPSTMNKNDTQTDFWKVFEEGGYLLPEDTTKCFMFTLSSVPFLSEGDSSSNFSSRELIAHGCRDMKTLKEESIQPHAERYNWKHPEIIEIIPKGPYFDIVEQTKYKPKKRPLNANMWRKKPDDICVNLPLFKVFEKYMELANDFSTMDPERYSGFILCDQDFVRVKIETGIYYSMSYLELFRDSETQETSVDSENNQMYMIEMVRNLKSFLSESVQELVNSGGDLSTLSEMTTDLKLVKHYVPEFFNLYVEYRNLYKITCNLMNVVHAKIQQVVQQQIENGTLKEEDINKVYPDLVKEYSPLSRTFPLMYMRKNQIDNCFNLFTRKNYLHTEAIHNLLTECRQKIDKVLPFLTE</sequence>
<dbReference type="RefSeq" id="XP_002682577.1">
    <property type="nucleotide sequence ID" value="XM_002682531.1"/>
</dbReference>
<reference evidence="1 2" key="1">
    <citation type="journal article" date="2010" name="Cell">
        <title>The genome of Naegleria gruberi illuminates early eukaryotic versatility.</title>
        <authorList>
            <person name="Fritz-Laylin L.K."/>
            <person name="Prochnik S.E."/>
            <person name="Ginger M.L."/>
            <person name="Dacks J.B."/>
            <person name="Carpenter M.L."/>
            <person name="Field M.C."/>
            <person name="Kuo A."/>
            <person name="Paredez A."/>
            <person name="Chapman J."/>
            <person name="Pham J."/>
            <person name="Shu S."/>
            <person name="Neupane R."/>
            <person name="Cipriano M."/>
            <person name="Mancuso J."/>
            <person name="Tu H."/>
            <person name="Salamov A."/>
            <person name="Lindquist E."/>
            <person name="Shapiro H."/>
            <person name="Lucas S."/>
            <person name="Grigoriev I.V."/>
            <person name="Cande W.Z."/>
            <person name="Fulton C."/>
            <person name="Rokhsar D.S."/>
            <person name="Dawson S.C."/>
        </authorList>
    </citation>
    <scope>NUCLEOTIDE SEQUENCE [LARGE SCALE GENOMIC DNA]</scope>
    <source>
        <strain evidence="1 2">NEG-M</strain>
    </source>
</reference>
<organism evidence="2">
    <name type="scientific">Naegleria gruberi</name>
    <name type="common">Amoeba</name>
    <dbReference type="NCBI Taxonomy" id="5762"/>
    <lineage>
        <taxon>Eukaryota</taxon>
        <taxon>Discoba</taxon>
        <taxon>Heterolobosea</taxon>
        <taxon>Tetramitia</taxon>
        <taxon>Eutetramitia</taxon>
        <taxon>Vahlkampfiidae</taxon>
        <taxon>Naegleria</taxon>
    </lineage>
</organism>
<accession>D2V132</accession>
<dbReference type="VEuPathDB" id="AmoebaDB:NAEGRDRAFT_78112"/>
<protein>
    <submittedName>
        <fullName evidence="1">Uncharacterized protein</fullName>
    </submittedName>
</protein>
<evidence type="ECO:0000313" key="1">
    <source>
        <dbReference type="EMBL" id="EFC49833.1"/>
    </source>
</evidence>
<dbReference type="EMBL" id="GG738847">
    <property type="protein sequence ID" value="EFC49833.1"/>
    <property type="molecule type" value="Genomic_DNA"/>
</dbReference>
<proteinExistence type="predicted"/>
<dbReference type="InterPro" id="IPR043519">
    <property type="entry name" value="NT_sf"/>
</dbReference>
<dbReference type="CDD" id="cd05403">
    <property type="entry name" value="NT_KNTase_like"/>
    <property type="match status" value="1"/>
</dbReference>
<dbReference type="Proteomes" id="UP000006671">
    <property type="component" value="Unassembled WGS sequence"/>
</dbReference>
<dbReference type="GeneID" id="8852344"/>